<accession>I1IWC6</accession>
<dbReference type="AlphaFoldDB" id="I1IWC6"/>
<sequence length="121" mass="13934">MSRLQMPAGACFLVDHRPDMFFYKCMNHNPKVKGGCDFWHWEKSYCKYLVKMGYMESNEVDQLRSEKSPEMRTVGREEMKFAVREASVSVGLGKEMLSMLKLAVLLLAGIFVLCLVIVIKM</sequence>
<dbReference type="HOGENOM" id="CLU_2041276_0_0_1"/>
<evidence type="ECO:0000313" key="2">
    <source>
        <dbReference type="EMBL" id="KQJ81895.1"/>
    </source>
</evidence>
<proteinExistence type="predicted"/>
<dbReference type="EMBL" id="CM000884">
    <property type="protein sequence ID" value="KQJ81895.1"/>
    <property type="molecule type" value="Genomic_DNA"/>
</dbReference>
<reference evidence="3" key="3">
    <citation type="submission" date="2018-08" db="UniProtKB">
        <authorList>
            <consortium name="EnsemblPlants"/>
        </authorList>
    </citation>
    <scope>IDENTIFICATION</scope>
    <source>
        <strain evidence="3">cv. Bd21</strain>
    </source>
</reference>
<reference evidence="2" key="2">
    <citation type="submission" date="2017-06" db="EMBL/GenBank/DDBJ databases">
        <title>WGS assembly of Brachypodium distachyon.</title>
        <authorList>
            <consortium name="The International Brachypodium Initiative"/>
            <person name="Lucas S."/>
            <person name="Harmon-Smith M."/>
            <person name="Lail K."/>
            <person name="Tice H."/>
            <person name="Grimwood J."/>
            <person name="Bruce D."/>
            <person name="Barry K."/>
            <person name="Shu S."/>
            <person name="Lindquist E."/>
            <person name="Wang M."/>
            <person name="Pitluck S."/>
            <person name="Vogel J.P."/>
            <person name="Garvin D.F."/>
            <person name="Mockler T.C."/>
            <person name="Schmutz J."/>
            <person name="Rokhsar D."/>
            <person name="Bevan M.W."/>
        </authorList>
    </citation>
    <scope>NUCLEOTIDE SEQUENCE</scope>
    <source>
        <strain evidence="2">Bd21</strain>
    </source>
</reference>
<evidence type="ECO:0000313" key="4">
    <source>
        <dbReference type="Proteomes" id="UP000008810"/>
    </source>
</evidence>
<dbReference type="EnsemblPlants" id="KQJ81895">
    <property type="protein sequence ID" value="KQJ81895"/>
    <property type="gene ID" value="BRADI_5g03670v3"/>
</dbReference>
<keyword evidence="1" id="KW-0812">Transmembrane</keyword>
<gene>
    <name evidence="3" type="primary">LOC112269356</name>
    <name evidence="2" type="ORF">BRADI_5g03670v3</name>
</gene>
<feature type="transmembrane region" description="Helical" evidence="1">
    <location>
        <begin position="102"/>
        <end position="119"/>
    </location>
</feature>
<organism evidence="2">
    <name type="scientific">Brachypodium distachyon</name>
    <name type="common">Purple false brome</name>
    <name type="synonym">Trachynia distachya</name>
    <dbReference type="NCBI Taxonomy" id="15368"/>
    <lineage>
        <taxon>Eukaryota</taxon>
        <taxon>Viridiplantae</taxon>
        <taxon>Streptophyta</taxon>
        <taxon>Embryophyta</taxon>
        <taxon>Tracheophyta</taxon>
        <taxon>Spermatophyta</taxon>
        <taxon>Magnoliopsida</taxon>
        <taxon>Liliopsida</taxon>
        <taxon>Poales</taxon>
        <taxon>Poaceae</taxon>
        <taxon>BOP clade</taxon>
        <taxon>Pooideae</taxon>
        <taxon>Stipodae</taxon>
        <taxon>Brachypodieae</taxon>
        <taxon>Brachypodium</taxon>
    </lineage>
</organism>
<dbReference type="RefSeq" id="XP_024311774.1">
    <property type="nucleotide sequence ID" value="XM_024456006.1"/>
</dbReference>
<reference evidence="2 3" key="1">
    <citation type="journal article" date="2010" name="Nature">
        <title>Genome sequencing and analysis of the model grass Brachypodium distachyon.</title>
        <authorList>
            <consortium name="International Brachypodium Initiative"/>
        </authorList>
    </citation>
    <scope>NUCLEOTIDE SEQUENCE [LARGE SCALE GENOMIC DNA]</scope>
    <source>
        <strain evidence="2">Bd21</strain>
        <strain evidence="3">cv. Bd21</strain>
    </source>
</reference>
<protein>
    <submittedName>
        <fullName evidence="2 3">Uncharacterized protein</fullName>
    </submittedName>
</protein>
<evidence type="ECO:0000313" key="3">
    <source>
        <dbReference type="EnsemblPlants" id="KQJ81895"/>
    </source>
</evidence>
<keyword evidence="1" id="KW-0472">Membrane</keyword>
<name>I1IWC6_BRADI</name>
<dbReference type="Gramene" id="KQJ81895">
    <property type="protein sequence ID" value="KQJ81895"/>
    <property type="gene ID" value="BRADI_5g03670v3"/>
</dbReference>
<keyword evidence="4" id="KW-1185">Reference proteome</keyword>
<keyword evidence="1" id="KW-1133">Transmembrane helix</keyword>
<dbReference type="Proteomes" id="UP000008810">
    <property type="component" value="Chromosome 5"/>
</dbReference>
<evidence type="ECO:0000256" key="1">
    <source>
        <dbReference type="SAM" id="Phobius"/>
    </source>
</evidence>
<dbReference type="GeneID" id="112269356"/>